<dbReference type="EMBL" id="LIZT01000026">
    <property type="protein sequence ID" value="KPJ50274.1"/>
    <property type="molecule type" value="Genomic_DNA"/>
</dbReference>
<dbReference type="InterPro" id="IPR051796">
    <property type="entry name" value="ISF_SsuE-like"/>
</dbReference>
<dbReference type="Pfam" id="PF03358">
    <property type="entry name" value="FMN_red"/>
    <property type="match status" value="1"/>
</dbReference>
<feature type="domain" description="NADPH-dependent FMN reductase-like" evidence="3">
    <location>
        <begin position="3"/>
        <end position="140"/>
    </location>
</feature>
<organism evidence="4 5">
    <name type="scientific">candidate division TA06 bacterium DG_26</name>
    <dbReference type="NCBI Taxonomy" id="1703771"/>
    <lineage>
        <taxon>Bacteria</taxon>
        <taxon>Bacteria division TA06</taxon>
    </lineage>
</organism>
<keyword evidence="1" id="KW-0285">Flavoprotein</keyword>
<dbReference type="InterPro" id="IPR029039">
    <property type="entry name" value="Flavoprotein-like_sf"/>
</dbReference>
<dbReference type="GO" id="GO:0016491">
    <property type="term" value="F:oxidoreductase activity"/>
    <property type="evidence" value="ECO:0007669"/>
    <property type="project" value="InterPro"/>
</dbReference>
<dbReference type="Proteomes" id="UP000051124">
    <property type="component" value="Unassembled WGS sequence"/>
</dbReference>
<accession>A0A0S7WJB5</accession>
<dbReference type="Gene3D" id="3.40.50.360">
    <property type="match status" value="1"/>
</dbReference>
<comment type="caution">
    <text evidence="4">The sequence shown here is derived from an EMBL/GenBank/DDBJ whole genome shotgun (WGS) entry which is preliminary data.</text>
</comment>
<proteinExistence type="predicted"/>
<sequence length="271" mass="30516">MTLVCSQRKRGNSELIGRLAVGEAKRRGTDAELLRLGDYSLLQCDGCMRCVFNNEPCHLQDDVYQLFDAISRADSLLLVSPTYVLSIPGMLKLAIDRYLLMDQYHPLTDGHWAASIGVAGLRGWEQFELPLLNLLLLGLGFRILDSFMLYGAGPGEALLNSSAIGRIQTTVSRLSSRQPSEPYGPVISDHCPICFSTLFEKIEPGKFRCPVCLSLGEERKEGFYFSSETLRNHRFTPERMKSHLQDWVLSTKGDFRKKLPQILRVVKQFGL</sequence>
<evidence type="ECO:0000259" key="3">
    <source>
        <dbReference type="Pfam" id="PF03358"/>
    </source>
</evidence>
<evidence type="ECO:0000313" key="4">
    <source>
        <dbReference type="EMBL" id="KPJ50274.1"/>
    </source>
</evidence>
<dbReference type="PANTHER" id="PTHR43278">
    <property type="entry name" value="NAD(P)H-DEPENDENT FMN-CONTAINING OXIDOREDUCTASE YWQN-RELATED"/>
    <property type="match status" value="1"/>
</dbReference>
<dbReference type="SUPFAM" id="SSF52218">
    <property type="entry name" value="Flavoproteins"/>
    <property type="match status" value="1"/>
</dbReference>
<dbReference type="PANTHER" id="PTHR43278:SF4">
    <property type="entry name" value="NAD(P)H-DEPENDENT FMN-CONTAINING OXIDOREDUCTASE YWQN-RELATED"/>
    <property type="match status" value="1"/>
</dbReference>
<name>A0A0S7WJB5_UNCT6</name>
<dbReference type="InterPro" id="IPR005025">
    <property type="entry name" value="FMN_Rdtase-like_dom"/>
</dbReference>
<keyword evidence="2" id="KW-0288">FMN</keyword>
<reference evidence="4 5" key="1">
    <citation type="journal article" date="2015" name="Microbiome">
        <title>Genomic resolution of linkages in carbon, nitrogen, and sulfur cycling among widespread estuary sediment bacteria.</title>
        <authorList>
            <person name="Baker B.J."/>
            <person name="Lazar C.S."/>
            <person name="Teske A.P."/>
            <person name="Dick G.J."/>
        </authorList>
    </citation>
    <scope>NUCLEOTIDE SEQUENCE [LARGE SCALE GENOMIC DNA]</scope>
    <source>
        <strain evidence="4">DG_26</strain>
    </source>
</reference>
<evidence type="ECO:0000256" key="2">
    <source>
        <dbReference type="ARBA" id="ARBA00022643"/>
    </source>
</evidence>
<protein>
    <recommendedName>
        <fullName evidence="3">NADPH-dependent FMN reductase-like domain-containing protein</fullName>
    </recommendedName>
</protein>
<gene>
    <name evidence="4" type="ORF">AMJ40_03435</name>
</gene>
<evidence type="ECO:0000313" key="5">
    <source>
        <dbReference type="Proteomes" id="UP000051124"/>
    </source>
</evidence>
<dbReference type="AlphaFoldDB" id="A0A0S7WJB5"/>
<evidence type="ECO:0000256" key="1">
    <source>
        <dbReference type="ARBA" id="ARBA00022630"/>
    </source>
</evidence>